<protein>
    <submittedName>
        <fullName evidence="3">Putative conjugal transfer protein TraN</fullName>
    </submittedName>
</protein>
<sequence length="718" mass="80380">MFFNKLKYNLMILLLLISTQSYALICSDYGDFKEYGGHYYSTTVKKLTFKDAKLLAENSGGYLAIPNSSSENAFIAGLIKDGEYSWIGIHDPSLTANYCYSTSNCSRDDSRFKTVKNTALSYKNWAEYQPDNLVMEYDVMDGKEQVTPLGEHWVAMAYSGKWADFGNHKTSYNNPIKYYAVFEFDTMPDCYTPPTNFQEDQIAGTKCSTKIYNKDINQAVDTGQLYDCQQDQYGTDYCPSQMAPCAQEWDYTDGTSQQVDTTLNTNPNCNGTMVNGVCYEQVGNATKVTNLSCRNISVPCMPGAGSCCHIDFSCNNNQATVKYYDCCPSQGSLKRTVTVSDPNNFLNGVTYQQYGSAKIVCNKSGACSVYFQSYYCNGGLIGSPYLTNSFSLNTSTEYKCNDNQFVGSQAYQGADPTKCYNGYEPSCNKGSLNTSTNKCELDYTYYNYLCNNDKNEYGLNYVPQNTGGDCNGVNLLPDGSCNSSTPPTNNCKREKYTCKEAPDRKCAYVNNEYQCSPYPCFGGDDIETTDTQVGLNDADNNGWDNSGNCLGQIYIFNGQDNRCRSKDILFGLVGGGCCDKDKVFLGLVACKEEEKKLAKLNDQERCHYVGEYCSKKLNLGFTKICVQWKKSHCCFNSKLARIINEQGRPQLAKGWGSAESPECKGFTPEEFQKLDFSKIDMSEFFGEIQQNFNVNFMQNQQNFIQNRITNNMNNISGN</sequence>
<proteinExistence type="predicted"/>
<reference evidence="3 4" key="1">
    <citation type="journal article" date="2014" name="Genome Announc.">
        <title>Complete Genome Sequence of Campylobacter iguaniorum Strain 1485ET, Isolated from a Bearded Dragon (Pogona vitticeps).</title>
        <authorList>
            <person name="Gilbert M.J."/>
            <person name="Miller W.G."/>
            <person name="Yee E."/>
            <person name="Kik M."/>
            <person name="Wagenaar J.A."/>
            <person name="Duim B."/>
        </authorList>
    </citation>
    <scope>NUCLEOTIDE SEQUENCE [LARGE SCALE GENOMIC DNA]</scope>
    <source>
        <strain evidence="3 4">1485E</strain>
        <plasmid evidence="3">pCIG1485E</plasmid>
    </source>
</reference>
<feature type="domain" description="C-type lectin" evidence="2">
    <location>
        <begin position="35"/>
        <end position="164"/>
    </location>
</feature>
<dbReference type="KEGG" id="caj:CIG1485E_a0006"/>
<dbReference type="Proteomes" id="UP000028486">
    <property type="component" value="Plasmid pCIG1485E"/>
</dbReference>
<name>A0A076FC54_9BACT</name>
<dbReference type="Pfam" id="PF06986">
    <property type="entry name" value="F_T4SS_TraN"/>
    <property type="match status" value="1"/>
</dbReference>
<geneLocation type="plasmid" evidence="3 4">
    <name>pCIG1485E</name>
</geneLocation>
<dbReference type="SUPFAM" id="SSF56436">
    <property type="entry name" value="C-type lectin-like"/>
    <property type="match status" value="1"/>
</dbReference>
<evidence type="ECO:0000313" key="3">
    <source>
        <dbReference type="EMBL" id="AII15531.1"/>
    </source>
</evidence>
<dbReference type="Gene3D" id="3.10.100.10">
    <property type="entry name" value="Mannose-Binding Protein A, subunit A"/>
    <property type="match status" value="1"/>
</dbReference>
<accession>A0A076FC54</accession>
<dbReference type="SMART" id="SM00034">
    <property type="entry name" value="CLECT"/>
    <property type="match status" value="1"/>
</dbReference>
<evidence type="ECO:0000256" key="1">
    <source>
        <dbReference type="SAM" id="SignalP"/>
    </source>
</evidence>
<keyword evidence="1" id="KW-0732">Signal</keyword>
<evidence type="ECO:0000259" key="2">
    <source>
        <dbReference type="PROSITE" id="PS50041"/>
    </source>
</evidence>
<feature type="chain" id="PRO_5001711640" evidence="1">
    <location>
        <begin position="24"/>
        <end position="718"/>
    </location>
</feature>
<dbReference type="InterPro" id="IPR016187">
    <property type="entry name" value="CTDL_fold"/>
</dbReference>
<feature type="signal peptide" evidence="1">
    <location>
        <begin position="1"/>
        <end position="23"/>
    </location>
</feature>
<organism evidence="3 4">
    <name type="scientific">Campylobacter iguaniorum</name>
    <dbReference type="NCBI Taxonomy" id="1244531"/>
    <lineage>
        <taxon>Bacteria</taxon>
        <taxon>Pseudomonadati</taxon>
        <taxon>Campylobacterota</taxon>
        <taxon>Epsilonproteobacteria</taxon>
        <taxon>Campylobacterales</taxon>
        <taxon>Campylobacteraceae</taxon>
        <taxon>Campylobacter</taxon>
    </lineage>
</organism>
<dbReference type="InterPro" id="IPR014121">
    <property type="entry name" value="TraN_Ftype"/>
</dbReference>
<gene>
    <name evidence="3" type="ORF">CIG1485E_a0006</name>
</gene>
<dbReference type="PROSITE" id="PS50041">
    <property type="entry name" value="C_TYPE_LECTIN_2"/>
    <property type="match status" value="1"/>
</dbReference>
<dbReference type="EMBL" id="CP009044">
    <property type="protein sequence ID" value="AII15531.1"/>
    <property type="molecule type" value="Genomic_DNA"/>
</dbReference>
<keyword evidence="4" id="KW-1185">Reference proteome</keyword>
<dbReference type="RefSeq" id="WP_235183880.1">
    <property type="nucleotide sequence ID" value="NZ_CP009044.1"/>
</dbReference>
<keyword evidence="3" id="KW-0614">Plasmid</keyword>
<dbReference type="eggNOG" id="ENOG502Z9Z1">
    <property type="taxonomic scope" value="Bacteria"/>
</dbReference>
<dbReference type="InterPro" id="IPR016186">
    <property type="entry name" value="C-type_lectin-like/link_sf"/>
</dbReference>
<evidence type="ECO:0000313" key="4">
    <source>
        <dbReference type="Proteomes" id="UP000028486"/>
    </source>
</evidence>
<dbReference type="AlphaFoldDB" id="A0A076FC54"/>
<dbReference type="InterPro" id="IPR001304">
    <property type="entry name" value="C-type_lectin-like"/>
</dbReference>
<dbReference type="HOGENOM" id="CLU_379337_0_0_7"/>